<evidence type="ECO:0000313" key="2">
    <source>
        <dbReference type="Proteomes" id="UP000577386"/>
    </source>
</evidence>
<dbReference type="RefSeq" id="WP_259409146.1">
    <property type="nucleotide sequence ID" value="NZ_BAAAHW010000029.1"/>
</dbReference>
<dbReference type="GeneID" id="95083137"/>
<name>A0A7W3RJ77_STRMR</name>
<gene>
    <name evidence="1" type="ORF">HDA42_000236</name>
</gene>
<keyword evidence="2" id="KW-1185">Reference proteome</keyword>
<evidence type="ECO:0000313" key="1">
    <source>
        <dbReference type="EMBL" id="MBA9051058.1"/>
    </source>
</evidence>
<dbReference type="EMBL" id="JACJIJ010000002">
    <property type="protein sequence ID" value="MBA9051058.1"/>
    <property type="molecule type" value="Genomic_DNA"/>
</dbReference>
<dbReference type="Proteomes" id="UP000577386">
    <property type="component" value="Unassembled WGS sequence"/>
</dbReference>
<proteinExistence type="predicted"/>
<comment type="caution">
    <text evidence="1">The sequence shown here is derived from an EMBL/GenBank/DDBJ whole genome shotgun (WGS) entry which is preliminary data.</text>
</comment>
<organism evidence="1 2">
    <name type="scientific">Streptomyces murinus</name>
    <dbReference type="NCBI Taxonomy" id="33900"/>
    <lineage>
        <taxon>Bacteria</taxon>
        <taxon>Bacillati</taxon>
        <taxon>Actinomycetota</taxon>
        <taxon>Actinomycetes</taxon>
        <taxon>Kitasatosporales</taxon>
        <taxon>Streptomycetaceae</taxon>
        <taxon>Streptomyces</taxon>
    </lineage>
</organism>
<reference evidence="1 2" key="1">
    <citation type="submission" date="2020-08" db="EMBL/GenBank/DDBJ databases">
        <title>Sequencing the genomes of 1000 actinobacteria strains.</title>
        <authorList>
            <person name="Klenk H.-P."/>
        </authorList>
    </citation>
    <scope>NUCLEOTIDE SEQUENCE [LARGE SCALE GENOMIC DNA]</scope>
    <source>
        <strain evidence="1 2">DSM 41827</strain>
    </source>
</reference>
<sequence length="54" mass="5710">MEDHSFEVPQTSGVKFHDMVTVVLGGAGTITHIVNSTGATVTTSNNVAYLTNYP</sequence>
<protein>
    <submittedName>
        <fullName evidence="1">Succinyl-CoA synthetase beta subunit</fullName>
    </submittedName>
</protein>
<dbReference type="AlphaFoldDB" id="A0A7W3RJ77"/>
<accession>A0A7W3RJ77</accession>